<sequence>MNELIMSKELVRGQVVRFYKIANRKVRYELKKGQDALNYGPFNSLLEAVNHFKAEYREQESISRKRTEEQELIDQFNAWDGDVNDMEGFTL</sequence>
<keyword evidence="2" id="KW-1185">Reference proteome</keyword>
<dbReference type="RefSeq" id="WP_185395688.1">
    <property type="nucleotide sequence ID" value="NZ_JAASUB010000014.1"/>
</dbReference>
<evidence type="ECO:0000313" key="2">
    <source>
        <dbReference type="Proteomes" id="UP000587800"/>
    </source>
</evidence>
<comment type="caution">
    <text evidence="1">The sequence shown here is derived from an EMBL/GenBank/DDBJ whole genome shotgun (WGS) entry which is preliminary data.</text>
</comment>
<evidence type="ECO:0000313" key="1">
    <source>
        <dbReference type="EMBL" id="MBC1510597.1"/>
    </source>
</evidence>
<organism evidence="1 2">
    <name type="scientific">Listeria immobilis</name>
    <dbReference type="NCBI Taxonomy" id="2713502"/>
    <lineage>
        <taxon>Bacteria</taxon>
        <taxon>Bacillati</taxon>
        <taxon>Bacillota</taxon>
        <taxon>Bacilli</taxon>
        <taxon>Bacillales</taxon>
        <taxon>Listeriaceae</taxon>
        <taxon>Listeria</taxon>
    </lineage>
</organism>
<dbReference type="EMBL" id="JAASUB010000014">
    <property type="protein sequence ID" value="MBC1510597.1"/>
    <property type="molecule type" value="Genomic_DNA"/>
</dbReference>
<protein>
    <submittedName>
        <fullName evidence="1">Uncharacterized protein</fullName>
    </submittedName>
</protein>
<gene>
    <name evidence="1" type="ORF">HCJ59_11945</name>
</gene>
<reference evidence="1 2" key="1">
    <citation type="submission" date="2020-03" db="EMBL/GenBank/DDBJ databases">
        <title>Soil Listeria distribution.</title>
        <authorList>
            <person name="Liao J."/>
            <person name="Wiedmann M."/>
        </authorList>
    </citation>
    <scope>NUCLEOTIDE SEQUENCE [LARGE SCALE GENOMIC DNA]</scope>
    <source>
        <strain evidence="1 2">FSL L7-1515</strain>
    </source>
</reference>
<proteinExistence type="predicted"/>
<name>A0ABR6SY22_9LIST</name>
<accession>A0ABR6SY22</accession>
<dbReference type="Proteomes" id="UP000587800">
    <property type="component" value="Unassembled WGS sequence"/>
</dbReference>